<dbReference type="InterPro" id="IPR007335">
    <property type="entry name" value="DUF413"/>
</dbReference>
<dbReference type="Pfam" id="PF04219">
    <property type="entry name" value="DUF413"/>
    <property type="match status" value="1"/>
</dbReference>
<evidence type="ECO:0000256" key="1">
    <source>
        <dbReference type="ARBA" id="ARBA00093464"/>
    </source>
</evidence>
<dbReference type="Proteomes" id="UP001528411">
    <property type="component" value="Unassembled WGS sequence"/>
</dbReference>
<protein>
    <recommendedName>
        <fullName evidence="2">Macrodomain Ori protein</fullName>
    </recommendedName>
</protein>
<gene>
    <name evidence="3" type="primary">maoP</name>
    <name evidence="3" type="ORF">PN838_14960</name>
</gene>
<accession>A0ABT5FGH1</accession>
<comment type="caution">
    <text evidence="3">The sequence shown here is derived from an EMBL/GenBank/DDBJ whole genome shotgun (WGS) entry which is preliminary data.</text>
</comment>
<sequence length="109" mass="12610">MIKDIRKQRTRFYDDLNFPEGFRRCGLFTVLEAEFLTQNGQLLKALAECAIEPILDEEREFVDAIVNGATSTQLSVKVWRKYQLAIEHRRAKRFFMSAHCGNGQIAINT</sequence>
<name>A0ABT5FGH1_9GAMM</name>
<evidence type="ECO:0000313" key="4">
    <source>
        <dbReference type="Proteomes" id="UP001528411"/>
    </source>
</evidence>
<proteinExistence type="inferred from homology"/>
<evidence type="ECO:0000313" key="3">
    <source>
        <dbReference type="EMBL" id="MDC2889836.1"/>
    </source>
</evidence>
<organism evidence="3 4">
    <name type="scientific">Psychrosphaera algicola</name>
    <dbReference type="NCBI Taxonomy" id="3023714"/>
    <lineage>
        <taxon>Bacteria</taxon>
        <taxon>Pseudomonadati</taxon>
        <taxon>Pseudomonadota</taxon>
        <taxon>Gammaproteobacteria</taxon>
        <taxon>Alteromonadales</taxon>
        <taxon>Pseudoalteromonadaceae</taxon>
        <taxon>Psychrosphaera</taxon>
    </lineage>
</organism>
<comment type="similarity">
    <text evidence="1">Belongs to the MaoP family.</text>
</comment>
<dbReference type="RefSeq" id="WP_272181185.1">
    <property type="nucleotide sequence ID" value="NZ_JAQOMS010000002.1"/>
</dbReference>
<keyword evidence="4" id="KW-1185">Reference proteome</keyword>
<dbReference type="EMBL" id="JAQOMS010000002">
    <property type="protein sequence ID" value="MDC2889836.1"/>
    <property type="molecule type" value="Genomic_DNA"/>
</dbReference>
<reference evidence="3 4" key="1">
    <citation type="submission" date="2023-01" db="EMBL/GenBank/DDBJ databases">
        <title>Psychrosphaera sp. nov., isolated from marine algae.</title>
        <authorList>
            <person name="Bayburt H."/>
            <person name="Choi B.J."/>
            <person name="Kim J.M."/>
            <person name="Choi D.G."/>
            <person name="Jeon C.O."/>
        </authorList>
    </citation>
    <scope>NUCLEOTIDE SEQUENCE [LARGE SCALE GENOMIC DNA]</scope>
    <source>
        <strain evidence="3 4">G1-22</strain>
    </source>
</reference>
<evidence type="ECO:0000256" key="2">
    <source>
        <dbReference type="ARBA" id="ARBA00093628"/>
    </source>
</evidence>